<keyword evidence="5 10" id="KW-0418">Kinase</keyword>
<keyword evidence="6" id="KW-0067">ATP-binding</keyword>
<evidence type="ECO:0000256" key="3">
    <source>
        <dbReference type="ARBA" id="ARBA00022679"/>
    </source>
</evidence>
<dbReference type="PRINTS" id="PR00344">
    <property type="entry name" value="BCTRLSENSOR"/>
</dbReference>
<dbReference type="SUPFAM" id="SSF55874">
    <property type="entry name" value="ATPase domain of HSP90 chaperone/DNA topoisomerase II/histidine kinase"/>
    <property type="match status" value="1"/>
</dbReference>
<keyword evidence="8" id="KW-1133">Transmembrane helix</keyword>
<name>A0ABT8Y6D0_9SPHN</name>
<reference evidence="10" key="1">
    <citation type="submission" date="2023-07" db="EMBL/GenBank/DDBJ databases">
        <authorList>
            <person name="Kim M."/>
        </authorList>
    </citation>
    <scope>NUCLEOTIDE SEQUENCE</scope>
    <source>
        <strain evidence="10">BIUV-7</strain>
    </source>
</reference>
<dbReference type="RefSeq" id="WP_303540121.1">
    <property type="nucleotide sequence ID" value="NZ_JAUOTP010000002.1"/>
</dbReference>
<dbReference type="SMART" id="SM00387">
    <property type="entry name" value="HATPase_c"/>
    <property type="match status" value="1"/>
</dbReference>
<keyword evidence="3 10" id="KW-0808">Transferase</keyword>
<dbReference type="PROSITE" id="PS50109">
    <property type="entry name" value="HIS_KIN"/>
    <property type="match status" value="1"/>
</dbReference>
<evidence type="ECO:0000313" key="11">
    <source>
        <dbReference type="Proteomes" id="UP001169764"/>
    </source>
</evidence>
<comment type="caution">
    <text evidence="10">The sequence shown here is derived from an EMBL/GenBank/DDBJ whole genome shotgun (WGS) entry which is preliminary data.</text>
</comment>
<dbReference type="GO" id="GO:0004673">
    <property type="term" value="F:protein histidine kinase activity"/>
    <property type="evidence" value="ECO:0007669"/>
    <property type="project" value="UniProtKB-EC"/>
</dbReference>
<evidence type="ECO:0000256" key="2">
    <source>
        <dbReference type="ARBA" id="ARBA00012438"/>
    </source>
</evidence>
<keyword evidence="8" id="KW-0472">Membrane</keyword>
<evidence type="ECO:0000259" key="9">
    <source>
        <dbReference type="PROSITE" id="PS50109"/>
    </source>
</evidence>
<evidence type="ECO:0000256" key="7">
    <source>
        <dbReference type="ARBA" id="ARBA00023012"/>
    </source>
</evidence>
<dbReference type="InterPro" id="IPR003594">
    <property type="entry name" value="HATPase_dom"/>
</dbReference>
<organism evidence="10 11">
    <name type="scientific">Sphingomonas natans</name>
    <dbReference type="NCBI Taxonomy" id="3063330"/>
    <lineage>
        <taxon>Bacteria</taxon>
        <taxon>Pseudomonadati</taxon>
        <taxon>Pseudomonadota</taxon>
        <taxon>Alphaproteobacteria</taxon>
        <taxon>Sphingomonadales</taxon>
        <taxon>Sphingomonadaceae</taxon>
        <taxon>Sphingomonas</taxon>
    </lineage>
</organism>
<comment type="catalytic activity">
    <reaction evidence="1">
        <text>ATP + protein L-histidine = ADP + protein N-phospho-L-histidine.</text>
        <dbReference type="EC" id="2.7.13.3"/>
    </reaction>
</comment>
<dbReference type="Gene3D" id="3.30.565.10">
    <property type="entry name" value="Histidine kinase-like ATPase, C-terminal domain"/>
    <property type="match status" value="1"/>
</dbReference>
<evidence type="ECO:0000256" key="1">
    <source>
        <dbReference type="ARBA" id="ARBA00000085"/>
    </source>
</evidence>
<gene>
    <name evidence="10" type="ORF">Q4F19_04120</name>
</gene>
<proteinExistence type="predicted"/>
<evidence type="ECO:0000256" key="4">
    <source>
        <dbReference type="ARBA" id="ARBA00022741"/>
    </source>
</evidence>
<feature type="transmembrane region" description="Helical" evidence="8">
    <location>
        <begin position="7"/>
        <end position="29"/>
    </location>
</feature>
<evidence type="ECO:0000256" key="5">
    <source>
        <dbReference type="ARBA" id="ARBA00022777"/>
    </source>
</evidence>
<sequence>MRSSGRFVVAFGGYLALLVGTILLLAWIMPRPGFVATKILAGVVAIALLAALWRQTQRTNVAVARFVSALDHGDLAQTFRQLGQGTGFDQLGAALDTALRRLRDERIADASDNRFAAALVDEAPTPLLAIDPTGVVQLSNKRARRLFGGWDGRRIAEFAHYGASFSSALELIAPGERRMCRVAVAGVSERATLACAGVDRGGALWRIVSVQVIQSELDAAEIATQSDLVRVLTHEIMNSVTPVTSLAASAAALMASIDTGADAGITDARLAVEALARRAAGIMHFVESYREFSIAPAVTVTRFAAKPWLDEIARLFSAAPHAAGVSLDVQVLPDWLEITADADLLAQVLLNLLKNGAEAMLDQQDRRLSVAISNTSQGRTRIVVDDNGPGIPASVAADIFLPFFTTKRAGTGVGLSFARQIVLLHHGSIEVGRNDQDGARFELIL</sequence>
<evidence type="ECO:0000256" key="8">
    <source>
        <dbReference type="SAM" id="Phobius"/>
    </source>
</evidence>
<dbReference type="PANTHER" id="PTHR43065">
    <property type="entry name" value="SENSOR HISTIDINE KINASE"/>
    <property type="match status" value="1"/>
</dbReference>
<protein>
    <recommendedName>
        <fullName evidence="2">histidine kinase</fullName>
        <ecNumber evidence="2">2.7.13.3</ecNumber>
    </recommendedName>
</protein>
<dbReference type="EC" id="2.7.13.3" evidence="2"/>
<dbReference type="InterPro" id="IPR036890">
    <property type="entry name" value="HATPase_C_sf"/>
</dbReference>
<keyword evidence="8" id="KW-0812">Transmembrane</keyword>
<evidence type="ECO:0000313" key="10">
    <source>
        <dbReference type="EMBL" id="MDO6413562.1"/>
    </source>
</evidence>
<dbReference type="PANTHER" id="PTHR43065:SF46">
    <property type="entry name" value="C4-DICARBOXYLATE TRANSPORT SENSOR PROTEIN DCTB"/>
    <property type="match status" value="1"/>
</dbReference>
<dbReference type="EMBL" id="JAUOTP010000002">
    <property type="protein sequence ID" value="MDO6413562.1"/>
    <property type="molecule type" value="Genomic_DNA"/>
</dbReference>
<dbReference type="Pfam" id="PF02518">
    <property type="entry name" value="HATPase_c"/>
    <property type="match status" value="1"/>
</dbReference>
<dbReference type="InterPro" id="IPR005467">
    <property type="entry name" value="His_kinase_dom"/>
</dbReference>
<dbReference type="Proteomes" id="UP001169764">
    <property type="component" value="Unassembled WGS sequence"/>
</dbReference>
<feature type="domain" description="Histidine kinase" evidence="9">
    <location>
        <begin position="231"/>
        <end position="445"/>
    </location>
</feature>
<keyword evidence="7" id="KW-0902">Two-component regulatory system</keyword>
<evidence type="ECO:0000256" key="6">
    <source>
        <dbReference type="ARBA" id="ARBA00022840"/>
    </source>
</evidence>
<accession>A0ABT8Y6D0</accession>
<keyword evidence="11" id="KW-1185">Reference proteome</keyword>
<dbReference type="InterPro" id="IPR004358">
    <property type="entry name" value="Sig_transdc_His_kin-like_C"/>
</dbReference>
<keyword evidence="4" id="KW-0547">Nucleotide-binding</keyword>
<feature type="transmembrane region" description="Helical" evidence="8">
    <location>
        <begin position="35"/>
        <end position="53"/>
    </location>
</feature>